<dbReference type="Pfam" id="PF00226">
    <property type="entry name" value="DnaJ"/>
    <property type="match status" value="1"/>
</dbReference>
<proteinExistence type="predicted"/>
<keyword evidence="1" id="KW-0479">Metal-binding</keyword>
<organism evidence="7 8">
    <name type="scientific">Branchiostoma belcheri</name>
    <name type="common">Amphioxus</name>
    <dbReference type="NCBI Taxonomy" id="7741"/>
    <lineage>
        <taxon>Eukaryota</taxon>
        <taxon>Metazoa</taxon>
        <taxon>Chordata</taxon>
        <taxon>Cephalochordata</taxon>
        <taxon>Leptocardii</taxon>
        <taxon>Amphioxiformes</taxon>
        <taxon>Branchiostomatidae</taxon>
        <taxon>Branchiostoma</taxon>
    </lineage>
</organism>
<evidence type="ECO:0000259" key="6">
    <source>
        <dbReference type="PROSITE" id="PS50076"/>
    </source>
</evidence>
<dbReference type="InterPro" id="IPR019786">
    <property type="entry name" value="Zinc_finger_PHD-type_CS"/>
</dbReference>
<dbReference type="Gene3D" id="3.30.40.10">
    <property type="entry name" value="Zinc/RING finger domain, C3HC4 (zinc finger)"/>
    <property type="match status" value="1"/>
</dbReference>
<dbReference type="CDD" id="cd15489">
    <property type="entry name" value="PHD_SF"/>
    <property type="match status" value="1"/>
</dbReference>
<dbReference type="GO" id="GO:0008270">
    <property type="term" value="F:zinc ion binding"/>
    <property type="evidence" value="ECO:0007669"/>
    <property type="project" value="UniProtKB-KW"/>
</dbReference>
<feature type="non-terminal residue" evidence="8">
    <location>
        <position position="281"/>
    </location>
</feature>
<reference evidence="8" key="1">
    <citation type="submission" date="2025-08" db="UniProtKB">
        <authorList>
            <consortium name="RefSeq"/>
        </authorList>
    </citation>
    <scope>IDENTIFICATION</scope>
    <source>
        <tissue evidence="8">Gonad</tissue>
    </source>
</reference>
<keyword evidence="3" id="KW-0862">Zinc</keyword>
<gene>
    <name evidence="8" type="primary">LOC109465815</name>
</gene>
<evidence type="ECO:0000313" key="7">
    <source>
        <dbReference type="Proteomes" id="UP000515135"/>
    </source>
</evidence>
<dbReference type="PANTHER" id="PTHR44144">
    <property type="entry name" value="DNAJ HOMOLOG SUBFAMILY C MEMBER 9"/>
    <property type="match status" value="1"/>
</dbReference>
<dbReference type="GO" id="GO:0005737">
    <property type="term" value="C:cytoplasm"/>
    <property type="evidence" value="ECO:0007669"/>
    <property type="project" value="TreeGrafter"/>
</dbReference>
<dbReference type="PANTHER" id="PTHR44144:SF1">
    <property type="entry name" value="DNAJ HOMOLOG SUBFAMILY C MEMBER 9"/>
    <property type="match status" value="1"/>
</dbReference>
<dbReference type="PROSITE" id="PS50076">
    <property type="entry name" value="DNAJ_2"/>
    <property type="match status" value="1"/>
</dbReference>
<dbReference type="GO" id="GO:0005634">
    <property type="term" value="C:nucleus"/>
    <property type="evidence" value="ECO:0007669"/>
    <property type="project" value="TreeGrafter"/>
</dbReference>
<keyword evidence="2 4" id="KW-0863">Zinc-finger</keyword>
<dbReference type="GeneID" id="109465815"/>
<dbReference type="SUPFAM" id="SSF46565">
    <property type="entry name" value="Chaperone J-domain"/>
    <property type="match status" value="1"/>
</dbReference>
<dbReference type="SUPFAM" id="SSF57903">
    <property type="entry name" value="FYVE/PHD zinc finger"/>
    <property type="match status" value="1"/>
</dbReference>
<evidence type="ECO:0000259" key="5">
    <source>
        <dbReference type="PROSITE" id="PS50016"/>
    </source>
</evidence>
<protein>
    <submittedName>
        <fullName evidence="8">Uncharacterized protein LOC109465815</fullName>
    </submittedName>
</protein>
<dbReference type="RefSeq" id="XP_019618814.1">
    <property type="nucleotide sequence ID" value="XM_019763255.1"/>
</dbReference>
<dbReference type="InterPro" id="IPR036869">
    <property type="entry name" value="J_dom_sf"/>
</dbReference>
<evidence type="ECO:0000256" key="3">
    <source>
        <dbReference type="ARBA" id="ARBA00022833"/>
    </source>
</evidence>
<dbReference type="KEGG" id="bbel:109465815"/>
<dbReference type="GO" id="GO:0031072">
    <property type="term" value="F:heat shock protein binding"/>
    <property type="evidence" value="ECO:0007669"/>
    <property type="project" value="TreeGrafter"/>
</dbReference>
<dbReference type="AlphaFoldDB" id="A0A6P4Y927"/>
<dbReference type="InterPro" id="IPR011011">
    <property type="entry name" value="Znf_FYVE_PHD"/>
</dbReference>
<dbReference type="PROSITE" id="PS50016">
    <property type="entry name" value="ZF_PHD_2"/>
    <property type="match status" value="1"/>
</dbReference>
<accession>A0A6P4Y927</accession>
<dbReference type="Proteomes" id="UP000515135">
    <property type="component" value="Unplaced"/>
</dbReference>
<dbReference type="PRINTS" id="PR00625">
    <property type="entry name" value="JDOMAIN"/>
</dbReference>
<evidence type="ECO:0000313" key="8">
    <source>
        <dbReference type="RefSeq" id="XP_019618814.1"/>
    </source>
</evidence>
<evidence type="ECO:0000256" key="1">
    <source>
        <dbReference type="ARBA" id="ARBA00022723"/>
    </source>
</evidence>
<feature type="domain" description="J" evidence="6">
    <location>
        <begin position="13"/>
        <end position="85"/>
    </location>
</feature>
<evidence type="ECO:0000256" key="4">
    <source>
        <dbReference type="PROSITE-ProRule" id="PRU00146"/>
    </source>
</evidence>
<dbReference type="InterPro" id="IPR019787">
    <property type="entry name" value="Znf_PHD-finger"/>
</dbReference>
<keyword evidence="7" id="KW-1185">Reference proteome</keyword>
<dbReference type="PROSITE" id="PS01359">
    <property type="entry name" value="ZF_PHD_1"/>
    <property type="match status" value="1"/>
</dbReference>
<dbReference type="SMART" id="SM00249">
    <property type="entry name" value="PHD"/>
    <property type="match status" value="1"/>
</dbReference>
<dbReference type="Gene3D" id="1.10.287.110">
    <property type="entry name" value="DnaJ domain"/>
    <property type="match status" value="1"/>
</dbReference>
<evidence type="ECO:0000256" key="2">
    <source>
        <dbReference type="ARBA" id="ARBA00022771"/>
    </source>
</evidence>
<dbReference type="InterPro" id="IPR052594">
    <property type="entry name" value="J_domain-containing_protein"/>
</dbReference>
<dbReference type="CDD" id="cd06257">
    <property type="entry name" value="DnaJ"/>
    <property type="match status" value="1"/>
</dbReference>
<dbReference type="InterPro" id="IPR013083">
    <property type="entry name" value="Znf_RING/FYVE/PHD"/>
</dbReference>
<dbReference type="OrthoDB" id="10056446at2759"/>
<sequence length="281" mass="31980">MAKEDRGSCSPGKLYGLLGITTDATEAEITVAYKEAVKKYDKALNTTKDKDKRLLTQARQHFSEVSKAFYVLSNADRRQHYDNSNVIVEPTKRDKKAKPTDDYFVQYNENSVTIHIPAGSHEHWVDNIESHYNTSTNNKGRHGNQLTVPFFDHDTTKADPIGSVTLHVYQTSKILVQGSACFLWVLYTFEELKSQLSKCLDDEVGCEDIMCHKCDRPGPEDSGVIQCNNCQEWFHYSCTGLHEFFLRQLIKDEESEFTCAECIIKYPCENAGVHQGPEVHQ</sequence>
<dbReference type="InterPro" id="IPR001965">
    <property type="entry name" value="Znf_PHD"/>
</dbReference>
<feature type="domain" description="PHD-type" evidence="5">
    <location>
        <begin position="208"/>
        <end position="265"/>
    </location>
</feature>
<dbReference type="InterPro" id="IPR001623">
    <property type="entry name" value="DnaJ_domain"/>
</dbReference>
<name>A0A6P4Y927_BRABE</name>